<accession>A0A067QLY3</accession>
<protein>
    <submittedName>
        <fullName evidence="1">Uncharacterized protein</fullName>
    </submittedName>
</protein>
<keyword evidence="2" id="KW-1185">Reference proteome</keyword>
<dbReference type="InParanoid" id="A0A067QLY3"/>
<name>A0A067QLY3_ZOONE</name>
<sequence length="57" mass="6448">MLRQTHSLLDLKAVESDFLLQRNVREQLVRAEFGEMNKDIVMLSKGEETVGGQKTAS</sequence>
<evidence type="ECO:0000313" key="2">
    <source>
        <dbReference type="Proteomes" id="UP000027135"/>
    </source>
</evidence>
<gene>
    <name evidence="1" type="ORF">L798_00201</name>
</gene>
<dbReference type="EMBL" id="KK853182">
    <property type="protein sequence ID" value="KDR10148.1"/>
    <property type="molecule type" value="Genomic_DNA"/>
</dbReference>
<reference evidence="1 2" key="1">
    <citation type="journal article" date="2014" name="Nat. Commun.">
        <title>Molecular traces of alternative social organization in a termite genome.</title>
        <authorList>
            <person name="Terrapon N."/>
            <person name="Li C."/>
            <person name="Robertson H.M."/>
            <person name="Ji L."/>
            <person name="Meng X."/>
            <person name="Booth W."/>
            <person name="Chen Z."/>
            <person name="Childers C.P."/>
            <person name="Glastad K.M."/>
            <person name="Gokhale K."/>
            <person name="Gowin J."/>
            <person name="Gronenberg W."/>
            <person name="Hermansen R.A."/>
            <person name="Hu H."/>
            <person name="Hunt B.G."/>
            <person name="Huylmans A.K."/>
            <person name="Khalil S.M."/>
            <person name="Mitchell R.D."/>
            <person name="Munoz-Torres M.C."/>
            <person name="Mustard J.A."/>
            <person name="Pan H."/>
            <person name="Reese J.T."/>
            <person name="Scharf M.E."/>
            <person name="Sun F."/>
            <person name="Vogel H."/>
            <person name="Xiao J."/>
            <person name="Yang W."/>
            <person name="Yang Z."/>
            <person name="Yang Z."/>
            <person name="Zhou J."/>
            <person name="Zhu J."/>
            <person name="Brent C.S."/>
            <person name="Elsik C.G."/>
            <person name="Goodisman M.A."/>
            <person name="Liberles D.A."/>
            <person name="Roe R.M."/>
            <person name="Vargo E.L."/>
            <person name="Vilcinskas A."/>
            <person name="Wang J."/>
            <person name="Bornberg-Bauer E."/>
            <person name="Korb J."/>
            <person name="Zhang G."/>
            <person name="Liebig J."/>
        </authorList>
    </citation>
    <scope>NUCLEOTIDE SEQUENCE [LARGE SCALE GENOMIC DNA]</scope>
    <source>
        <tissue evidence="1">Whole organism</tissue>
    </source>
</reference>
<organism evidence="1 2">
    <name type="scientific">Zootermopsis nevadensis</name>
    <name type="common">Dampwood termite</name>
    <dbReference type="NCBI Taxonomy" id="136037"/>
    <lineage>
        <taxon>Eukaryota</taxon>
        <taxon>Metazoa</taxon>
        <taxon>Ecdysozoa</taxon>
        <taxon>Arthropoda</taxon>
        <taxon>Hexapoda</taxon>
        <taxon>Insecta</taxon>
        <taxon>Pterygota</taxon>
        <taxon>Neoptera</taxon>
        <taxon>Polyneoptera</taxon>
        <taxon>Dictyoptera</taxon>
        <taxon>Blattodea</taxon>
        <taxon>Blattoidea</taxon>
        <taxon>Termitoidae</taxon>
        <taxon>Termopsidae</taxon>
        <taxon>Zootermopsis</taxon>
    </lineage>
</organism>
<dbReference type="AlphaFoldDB" id="A0A067QLY3"/>
<dbReference type="Proteomes" id="UP000027135">
    <property type="component" value="Unassembled WGS sequence"/>
</dbReference>
<evidence type="ECO:0000313" key="1">
    <source>
        <dbReference type="EMBL" id="KDR10148.1"/>
    </source>
</evidence>
<proteinExistence type="predicted"/>